<proteinExistence type="predicted"/>
<sequence length="67" mass="7689">MVRGDLRAAAKMTRKRTEKVDWSTKTHGRVRSGCTVNERVWACGMGRGRLRKGAERCGKWWNKVAIK</sequence>
<reference evidence="2" key="1">
    <citation type="journal article" date="2014" name="Nat. Genet.">
        <title>Genome of the human hookworm Necator americanus.</title>
        <authorList>
            <person name="Tang Y.T."/>
            <person name="Gao X."/>
            <person name="Rosa B.A."/>
            <person name="Abubucker S."/>
            <person name="Hallsworth-Pepin K."/>
            <person name="Martin J."/>
            <person name="Tyagi R."/>
            <person name="Heizer E."/>
            <person name="Zhang X."/>
            <person name="Bhonagiri-Palsikar V."/>
            <person name="Minx P."/>
            <person name="Warren W.C."/>
            <person name="Wang Q."/>
            <person name="Zhan B."/>
            <person name="Hotez P.J."/>
            <person name="Sternberg P.W."/>
            <person name="Dougall A."/>
            <person name="Gaze S.T."/>
            <person name="Mulvenna J."/>
            <person name="Sotillo J."/>
            <person name="Ranganathan S."/>
            <person name="Rabelo E.M."/>
            <person name="Wilson R.K."/>
            <person name="Felgner P.L."/>
            <person name="Bethony J."/>
            <person name="Hawdon J.M."/>
            <person name="Gasser R.B."/>
            <person name="Loukas A."/>
            <person name="Mitreva M."/>
        </authorList>
    </citation>
    <scope>NUCLEOTIDE SEQUENCE [LARGE SCALE GENOMIC DNA]</scope>
</reference>
<evidence type="ECO:0000313" key="1">
    <source>
        <dbReference type="EMBL" id="ETN80113.1"/>
    </source>
</evidence>
<dbReference type="Proteomes" id="UP000053676">
    <property type="component" value="Unassembled WGS sequence"/>
</dbReference>
<protein>
    <submittedName>
        <fullName evidence="1">Uncharacterized protein</fullName>
    </submittedName>
</protein>
<keyword evidence="2" id="KW-1185">Reference proteome</keyword>
<name>W2TE37_NECAM</name>
<evidence type="ECO:0000313" key="2">
    <source>
        <dbReference type="Proteomes" id="UP000053676"/>
    </source>
</evidence>
<dbReference type="EMBL" id="KI659213">
    <property type="protein sequence ID" value="ETN80113.1"/>
    <property type="molecule type" value="Genomic_DNA"/>
</dbReference>
<organism evidence="1 2">
    <name type="scientific">Necator americanus</name>
    <name type="common">Human hookworm</name>
    <dbReference type="NCBI Taxonomy" id="51031"/>
    <lineage>
        <taxon>Eukaryota</taxon>
        <taxon>Metazoa</taxon>
        <taxon>Ecdysozoa</taxon>
        <taxon>Nematoda</taxon>
        <taxon>Chromadorea</taxon>
        <taxon>Rhabditida</taxon>
        <taxon>Rhabditina</taxon>
        <taxon>Rhabditomorpha</taxon>
        <taxon>Strongyloidea</taxon>
        <taxon>Ancylostomatidae</taxon>
        <taxon>Bunostominae</taxon>
        <taxon>Necator</taxon>
    </lineage>
</organism>
<gene>
    <name evidence="1" type="ORF">NECAME_09385</name>
</gene>
<accession>W2TE37</accession>
<dbReference type="KEGG" id="nai:NECAME_09385"/>
<dbReference type="AlphaFoldDB" id="W2TE37"/>